<dbReference type="EMBL" id="KV921995">
    <property type="protein sequence ID" value="ORE03682.1"/>
    <property type="molecule type" value="Genomic_DNA"/>
</dbReference>
<dbReference type="InterPro" id="IPR000782">
    <property type="entry name" value="FAS1_domain"/>
</dbReference>
<dbReference type="Gene3D" id="2.30.180.10">
    <property type="entry name" value="FAS1 domain"/>
    <property type="match status" value="2"/>
</dbReference>
<dbReference type="PROSITE" id="PS50213">
    <property type="entry name" value="FAS1"/>
    <property type="match status" value="1"/>
</dbReference>
<accession>A0A1X0QVB0</accession>
<name>A0A1X0QVB0_RHIZD</name>
<feature type="compositionally biased region" description="Low complexity" evidence="1">
    <location>
        <begin position="330"/>
        <end position="388"/>
    </location>
</feature>
<feature type="compositionally biased region" description="Polar residues" evidence="1">
    <location>
        <begin position="390"/>
        <end position="400"/>
    </location>
</feature>
<dbReference type="GO" id="GO:0005615">
    <property type="term" value="C:extracellular space"/>
    <property type="evidence" value="ECO:0007669"/>
    <property type="project" value="TreeGrafter"/>
</dbReference>
<feature type="region of interest" description="Disordered" evidence="1">
    <location>
        <begin position="307"/>
        <end position="400"/>
    </location>
</feature>
<evidence type="ECO:0000313" key="3">
    <source>
        <dbReference type="EMBL" id="ORE03682.1"/>
    </source>
</evidence>
<evidence type="ECO:0000256" key="1">
    <source>
        <dbReference type="SAM" id="MobiDB-lite"/>
    </source>
</evidence>
<dbReference type="InterPro" id="IPR036378">
    <property type="entry name" value="FAS1_dom_sf"/>
</dbReference>
<evidence type="ECO:0000259" key="2">
    <source>
        <dbReference type="PROSITE" id="PS50213"/>
    </source>
</evidence>
<dbReference type="Proteomes" id="UP000242414">
    <property type="component" value="Unassembled WGS sequence"/>
</dbReference>
<feature type="domain" description="FAS1" evidence="2">
    <location>
        <begin position="167"/>
        <end position="300"/>
    </location>
</feature>
<reference evidence="3" key="1">
    <citation type="journal article" date="2016" name="Proc. Natl. Acad. Sci. U.S.A.">
        <title>Lipid metabolic changes in an early divergent fungus govern the establishment of a mutualistic symbiosis with endobacteria.</title>
        <authorList>
            <person name="Lastovetsky O.A."/>
            <person name="Gaspar M.L."/>
            <person name="Mondo S.J."/>
            <person name="LaButti K.M."/>
            <person name="Sandor L."/>
            <person name="Grigoriev I.V."/>
            <person name="Henry S.A."/>
            <person name="Pawlowska T.E."/>
        </authorList>
    </citation>
    <scope>NUCLEOTIDE SEQUENCE [LARGE SCALE GENOMIC DNA]</scope>
    <source>
        <strain evidence="3">ATCC 52814</strain>
    </source>
</reference>
<dbReference type="Pfam" id="PF02469">
    <property type="entry name" value="Fasciclin"/>
    <property type="match status" value="1"/>
</dbReference>
<dbReference type="PANTHER" id="PTHR10900:SF77">
    <property type="entry name" value="FI19380P1"/>
    <property type="match status" value="1"/>
</dbReference>
<dbReference type="VEuPathDB" id="FungiDB:BCV72DRAFT_212780"/>
<feature type="region of interest" description="Disordered" evidence="1">
    <location>
        <begin position="74"/>
        <end position="114"/>
    </location>
</feature>
<dbReference type="SUPFAM" id="SSF82153">
    <property type="entry name" value="FAS1 domain"/>
    <property type="match status" value="2"/>
</dbReference>
<feature type="compositionally biased region" description="Low complexity" evidence="1">
    <location>
        <begin position="307"/>
        <end position="318"/>
    </location>
</feature>
<protein>
    <submittedName>
        <fullName evidence="3">FAS1 domain-containing protein</fullName>
    </submittedName>
</protein>
<proteinExistence type="predicted"/>
<dbReference type="AlphaFoldDB" id="A0A1X0QVB0"/>
<gene>
    <name evidence="3" type="ORF">BCV72DRAFT_212780</name>
</gene>
<organism evidence="3">
    <name type="scientific">Rhizopus microsporus var. microsporus</name>
    <dbReference type="NCBI Taxonomy" id="86635"/>
    <lineage>
        <taxon>Eukaryota</taxon>
        <taxon>Fungi</taxon>
        <taxon>Fungi incertae sedis</taxon>
        <taxon>Mucoromycota</taxon>
        <taxon>Mucoromycotina</taxon>
        <taxon>Mucoromycetes</taxon>
        <taxon>Mucorales</taxon>
        <taxon>Mucorineae</taxon>
        <taxon>Rhizopodaceae</taxon>
        <taxon>Rhizopus</taxon>
    </lineage>
</organism>
<feature type="compositionally biased region" description="Polar residues" evidence="1">
    <location>
        <begin position="74"/>
        <end position="106"/>
    </location>
</feature>
<dbReference type="OrthoDB" id="286301at2759"/>
<sequence length="420" mass="43513">MSQYFTSPYIMNFNMTDVIYYHIVNESILIQDLFSNDTMGNATVVNSLVSNDTINRLGYGVQLLLQKIEANQTNGTETSGNQTNGTETSGNQTNSTETSGDQSPTLVTDGSSNNNTGSNYTIGNGFGYATINTTQMVQTSNGIIYIIDKVLVPPVDFNLTLEALPNITQFSNLTTEQFNVTQFEQLFTTLNATNSSAFETLANMTNATYFVPVDNAFATTGQSQVDNQTLPNLLAAHIVQGVYYTTNITNATEDITAQSLAGQSITLSKNDTSFFVNNATIVVPNILLDSGVVHLIDTVLNYTSGTGNNTTGSNNGTVVPPPPPPGGSGASSSAATPTSNTMSSASSGPTSSGSETSAAATSSSTGGSTPSGASSTTSASTGSGTGNAFPTPSTGPSSEASMNAPAMYLAAVFAVVAYVF</sequence>
<dbReference type="PANTHER" id="PTHR10900">
    <property type="entry name" value="PERIOSTIN-RELATED"/>
    <property type="match status" value="1"/>
</dbReference>
<dbReference type="InterPro" id="IPR050904">
    <property type="entry name" value="Adhesion/Biosynth-related"/>
</dbReference>
<dbReference type="SMART" id="SM00554">
    <property type="entry name" value="FAS1"/>
    <property type="match status" value="2"/>
</dbReference>